<reference evidence="1" key="1">
    <citation type="journal article" date="2015" name="Nature">
        <title>Complex archaea that bridge the gap between prokaryotes and eukaryotes.</title>
        <authorList>
            <person name="Spang A."/>
            <person name="Saw J.H."/>
            <person name="Jorgensen S.L."/>
            <person name="Zaremba-Niedzwiedzka K."/>
            <person name="Martijn J."/>
            <person name="Lind A.E."/>
            <person name="van Eijk R."/>
            <person name="Schleper C."/>
            <person name="Guy L."/>
            <person name="Ettema T.J."/>
        </authorList>
    </citation>
    <scope>NUCLEOTIDE SEQUENCE</scope>
</reference>
<accession>A0A0F8XHJ5</accession>
<proteinExistence type="predicted"/>
<sequence length="64" mass="7571">LDMNYKRRLREMHEELAAMETYLLQKDNPATKGLIRDIRVAKDYLRYTEESGQAIPLTQEEQAD</sequence>
<comment type="caution">
    <text evidence="1">The sequence shown here is derived from an EMBL/GenBank/DDBJ whole genome shotgun (WGS) entry which is preliminary data.</text>
</comment>
<gene>
    <name evidence="1" type="ORF">LCGC14_3024110</name>
</gene>
<feature type="non-terminal residue" evidence="1">
    <location>
        <position position="1"/>
    </location>
</feature>
<evidence type="ECO:0000313" key="1">
    <source>
        <dbReference type="EMBL" id="KKK60465.1"/>
    </source>
</evidence>
<name>A0A0F8XHJ5_9ZZZZ</name>
<dbReference type="AlphaFoldDB" id="A0A0F8XHJ5"/>
<organism evidence="1">
    <name type="scientific">marine sediment metagenome</name>
    <dbReference type="NCBI Taxonomy" id="412755"/>
    <lineage>
        <taxon>unclassified sequences</taxon>
        <taxon>metagenomes</taxon>
        <taxon>ecological metagenomes</taxon>
    </lineage>
</organism>
<protein>
    <submittedName>
        <fullName evidence="1">Uncharacterized protein</fullName>
    </submittedName>
</protein>
<dbReference type="EMBL" id="LAZR01062958">
    <property type="protein sequence ID" value="KKK60465.1"/>
    <property type="molecule type" value="Genomic_DNA"/>
</dbReference>